<reference evidence="2" key="1">
    <citation type="submission" date="2018-03" db="EMBL/GenBank/DDBJ databases">
        <authorList>
            <person name="Rodrigo-Torres L."/>
            <person name="Arahal R. D."/>
            <person name="Lucena T."/>
        </authorList>
    </citation>
    <scope>NUCLEOTIDE SEQUENCE [LARGE SCALE GENOMIC DNA]</scope>
    <source>
        <strain evidence="2">CECT 7615</strain>
    </source>
</reference>
<dbReference type="EMBL" id="ONZG01000017">
    <property type="protein sequence ID" value="SPJ31136.1"/>
    <property type="molecule type" value="Genomic_DNA"/>
</dbReference>
<keyword evidence="2" id="KW-1185">Reference proteome</keyword>
<name>A0A2R8CFG0_9RHOB</name>
<gene>
    <name evidence="1" type="ORF">TRM7615_04677</name>
</gene>
<protein>
    <submittedName>
        <fullName evidence="1">Uncharacterized protein</fullName>
    </submittedName>
</protein>
<proteinExistence type="predicted"/>
<dbReference type="AlphaFoldDB" id="A0A2R8CFG0"/>
<organism evidence="1 2">
    <name type="scientific">Falsiruegeria mediterranea M17</name>
    <dbReference type="NCBI Taxonomy" id="1200281"/>
    <lineage>
        <taxon>Bacteria</taxon>
        <taxon>Pseudomonadati</taxon>
        <taxon>Pseudomonadota</taxon>
        <taxon>Alphaproteobacteria</taxon>
        <taxon>Rhodobacterales</taxon>
        <taxon>Roseobacteraceae</taxon>
        <taxon>Falsiruegeria</taxon>
    </lineage>
</organism>
<sequence length="59" mass="6267">MVLIDGDQRLHGLVADVCVGEGRNHHWALAPVTTLVVIGFFGHRVHAGTNELSPGLAVI</sequence>
<evidence type="ECO:0000313" key="1">
    <source>
        <dbReference type="EMBL" id="SPJ31136.1"/>
    </source>
</evidence>
<accession>A0A2R8CFG0</accession>
<evidence type="ECO:0000313" key="2">
    <source>
        <dbReference type="Proteomes" id="UP000244898"/>
    </source>
</evidence>
<dbReference type="Proteomes" id="UP000244898">
    <property type="component" value="Unassembled WGS sequence"/>
</dbReference>